<feature type="domain" description="FecR protein" evidence="1">
    <location>
        <begin position="201"/>
        <end position="296"/>
    </location>
</feature>
<dbReference type="FunFam" id="2.60.120.1440:FF:000001">
    <property type="entry name" value="Putative anti-sigma factor"/>
    <property type="match status" value="1"/>
</dbReference>
<dbReference type="Gene3D" id="2.60.120.1440">
    <property type="match status" value="1"/>
</dbReference>
<dbReference type="PANTHER" id="PTHR30273">
    <property type="entry name" value="PERIPLASMIC SIGNAL SENSOR AND SIGMA FACTOR ACTIVATOR FECR-RELATED"/>
    <property type="match status" value="1"/>
</dbReference>
<proteinExistence type="predicted"/>
<dbReference type="GO" id="GO:0016989">
    <property type="term" value="F:sigma factor antagonist activity"/>
    <property type="evidence" value="ECO:0007669"/>
    <property type="project" value="TreeGrafter"/>
</dbReference>
<organism evidence="3 5">
    <name type="scientific">Chitinophaga sancti</name>
    <dbReference type="NCBI Taxonomy" id="1004"/>
    <lineage>
        <taxon>Bacteria</taxon>
        <taxon>Pseudomonadati</taxon>
        <taxon>Bacteroidota</taxon>
        <taxon>Chitinophagia</taxon>
        <taxon>Chitinophagales</taxon>
        <taxon>Chitinophagaceae</taxon>
        <taxon>Chitinophaga</taxon>
    </lineage>
</organism>
<dbReference type="Gene3D" id="3.55.50.30">
    <property type="match status" value="1"/>
</dbReference>
<dbReference type="EMBL" id="CP140154">
    <property type="protein sequence ID" value="WQG88907.1"/>
    <property type="molecule type" value="Genomic_DNA"/>
</dbReference>
<evidence type="ECO:0000313" key="4">
    <source>
        <dbReference type="EMBL" id="WQG88907.1"/>
    </source>
</evidence>
<reference evidence="3 5" key="1">
    <citation type="submission" date="2016-11" db="EMBL/GenBank/DDBJ databases">
        <authorList>
            <person name="Jaros S."/>
            <person name="Januszkiewicz K."/>
            <person name="Wedrychowicz H."/>
        </authorList>
    </citation>
    <scope>NUCLEOTIDE SEQUENCE [LARGE SCALE GENOMIC DNA]</scope>
    <source>
        <strain evidence="3 5">DSM 784</strain>
    </source>
</reference>
<dbReference type="Pfam" id="PF16344">
    <property type="entry name" value="FecR_C"/>
    <property type="match status" value="1"/>
</dbReference>
<protein>
    <submittedName>
        <fullName evidence="4">FecR domain-containing protein</fullName>
    </submittedName>
    <submittedName>
        <fullName evidence="3">FecR family protein</fullName>
    </submittedName>
</protein>
<dbReference type="OrthoDB" id="649666at2"/>
<evidence type="ECO:0000313" key="5">
    <source>
        <dbReference type="Proteomes" id="UP000183788"/>
    </source>
</evidence>
<dbReference type="EMBL" id="FPIZ01000025">
    <property type="protein sequence ID" value="SFW84891.1"/>
    <property type="molecule type" value="Genomic_DNA"/>
</dbReference>
<dbReference type="RefSeq" id="WP_143150912.1">
    <property type="nucleotide sequence ID" value="NZ_CP139972.1"/>
</dbReference>
<evidence type="ECO:0000259" key="1">
    <source>
        <dbReference type="Pfam" id="PF04773"/>
    </source>
</evidence>
<evidence type="ECO:0000313" key="3">
    <source>
        <dbReference type="EMBL" id="SFW84891.1"/>
    </source>
</evidence>
<dbReference type="STRING" id="1004.SAMN05661012_05619"/>
<dbReference type="AlphaFoldDB" id="A0A1K1SKL4"/>
<dbReference type="InterPro" id="IPR006860">
    <property type="entry name" value="FecR"/>
</dbReference>
<reference evidence="4 6" key="2">
    <citation type="submission" date="2023-11" db="EMBL/GenBank/DDBJ databases">
        <title>MicrobeMod: A computational toolkit for identifying prokaryotic methylation and restriction-modification with nanopore sequencing.</title>
        <authorList>
            <person name="Crits-Christoph A."/>
            <person name="Kang S.C."/>
            <person name="Lee H."/>
            <person name="Ostrov N."/>
        </authorList>
    </citation>
    <scope>NUCLEOTIDE SEQUENCE [LARGE SCALE GENOMIC DNA]</scope>
    <source>
        <strain evidence="4 6">ATCC 23090</strain>
    </source>
</reference>
<dbReference type="InterPro" id="IPR032508">
    <property type="entry name" value="FecR_C"/>
</dbReference>
<feature type="domain" description="Protein FecR C-terminal" evidence="2">
    <location>
        <begin position="339"/>
        <end position="404"/>
    </location>
</feature>
<name>A0A1K1SKL4_9BACT</name>
<dbReference type="Pfam" id="PF04773">
    <property type="entry name" value="FecR"/>
    <property type="match status" value="1"/>
</dbReference>
<sequence length="408" mass="46115">MLFFVSGVYLFVTGANRAIIKMENIHIEELFKKYLLGTITEEELRYLNDFFQRPDNLEEQDALFIDHFSKDFIGSSPLDAKAAIVKDAAWQEIQQRLGITATKHKYKRLSWWKGAAAAAGLLLVLSSGFYLYREYTGNRTAATRFADVDIPPGTNRATLTTSNGTVFQLNGAKEEIVIDKESIRYKDGDILPVKDGVRLVTLSTPRGGQYRVTLSDGTRVWLNAASSLSYPTTFNGKDREVTLHGEAYFEVAQQASQPFIVHTPKQDIKVLGTEFNINCYQDEGQTLTTLVTGSVRVEGRGGEKPLQLHPGEQAVLDNEDFTVSMVDVSLYTAWKDGDFRFRATPLVEVLHQIERWYDLDVDYTGIPEDIKIHASIRRDKKLSTVLHALEKIGDIKFEVKDRNIRLVH</sequence>
<dbReference type="Proteomes" id="UP000183788">
    <property type="component" value="Unassembled WGS sequence"/>
</dbReference>
<keyword evidence="6" id="KW-1185">Reference proteome</keyword>
<gene>
    <name evidence="3" type="ORF">SAMN05661012_05619</name>
    <name evidence="4" type="ORF">SR876_28665</name>
</gene>
<dbReference type="InterPro" id="IPR012373">
    <property type="entry name" value="Ferrdict_sens_TM"/>
</dbReference>
<evidence type="ECO:0000313" key="6">
    <source>
        <dbReference type="Proteomes" id="UP001326715"/>
    </source>
</evidence>
<dbReference type="Proteomes" id="UP001326715">
    <property type="component" value="Chromosome"/>
</dbReference>
<dbReference type="PANTHER" id="PTHR30273:SF2">
    <property type="entry name" value="PROTEIN FECR"/>
    <property type="match status" value="1"/>
</dbReference>
<evidence type="ECO:0000259" key="2">
    <source>
        <dbReference type="Pfam" id="PF16344"/>
    </source>
</evidence>
<accession>A0A1K1SKL4</accession>